<comment type="pathway">
    <text evidence="3 15">Purine metabolism; IMP biosynthesis via salvage pathway; IMP from hypoxanthine: step 1/1.</text>
</comment>
<feature type="domain" description="Phosphoribosyltransferase" evidence="16">
    <location>
        <begin position="14"/>
        <end position="171"/>
    </location>
</feature>
<accession>A0ABV4U3P8</accession>
<evidence type="ECO:0000256" key="8">
    <source>
        <dbReference type="ARBA" id="ARBA00022679"/>
    </source>
</evidence>
<evidence type="ECO:0000256" key="9">
    <source>
        <dbReference type="ARBA" id="ARBA00022723"/>
    </source>
</evidence>
<evidence type="ECO:0000256" key="12">
    <source>
        <dbReference type="ARBA" id="ARBA00022842"/>
    </source>
</evidence>
<dbReference type="SUPFAM" id="SSF53271">
    <property type="entry name" value="PRTase-like"/>
    <property type="match status" value="1"/>
</dbReference>
<dbReference type="NCBIfam" id="TIGR01203">
    <property type="entry name" value="HGPRTase"/>
    <property type="match status" value="1"/>
</dbReference>
<keyword evidence="11 15" id="KW-0547">Nucleotide-binding</keyword>
<evidence type="ECO:0000256" key="11">
    <source>
        <dbReference type="ARBA" id="ARBA00022741"/>
    </source>
</evidence>
<keyword evidence="18" id="KW-1185">Reference proteome</keyword>
<dbReference type="PANTHER" id="PTHR43340:SF1">
    <property type="entry name" value="HYPOXANTHINE PHOSPHORIBOSYLTRANSFERASE"/>
    <property type="match status" value="1"/>
</dbReference>
<reference evidence="17 18" key="1">
    <citation type="submission" date="2024-08" db="EMBL/GenBank/DDBJ databases">
        <title>Whole-genome sequencing of halo(alkali)philic microorganisms from hypersaline lakes.</title>
        <authorList>
            <person name="Sorokin D.Y."/>
            <person name="Merkel A.Y."/>
            <person name="Messina E."/>
            <person name="Yakimov M."/>
        </authorList>
    </citation>
    <scope>NUCLEOTIDE SEQUENCE [LARGE SCALE GENOMIC DNA]</scope>
    <source>
        <strain evidence="17 18">AB-hyl4</strain>
    </source>
</reference>
<dbReference type="InterPro" id="IPR050408">
    <property type="entry name" value="HGPRT"/>
</dbReference>
<name>A0ABV4U3P8_9BACT</name>
<evidence type="ECO:0000313" key="17">
    <source>
        <dbReference type="EMBL" id="MFA9477464.1"/>
    </source>
</evidence>
<comment type="cofactor">
    <cofactor evidence="1 15">
        <name>Mg(2+)</name>
        <dbReference type="ChEBI" id="CHEBI:18420"/>
    </cofactor>
</comment>
<dbReference type="Proteomes" id="UP001575105">
    <property type="component" value="Unassembled WGS sequence"/>
</dbReference>
<dbReference type="Gene3D" id="3.40.50.2020">
    <property type="match status" value="1"/>
</dbReference>
<evidence type="ECO:0000256" key="14">
    <source>
        <dbReference type="ARBA" id="ARBA00049402"/>
    </source>
</evidence>
<dbReference type="EMBL" id="JBGUBD010000002">
    <property type="protein sequence ID" value="MFA9477464.1"/>
    <property type="molecule type" value="Genomic_DNA"/>
</dbReference>
<dbReference type="PANTHER" id="PTHR43340">
    <property type="entry name" value="HYPOXANTHINE-GUANINE PHOSPHORIBOSYLTRANSFERASE"/>
    <property type="match status" value="1"/>
</dbReference>
<keyword evidence="12 15" id="KW-0460">Magnesium</keyword>
<evidence type="ECO:0000256" key="6">
    <source>
        <dbReference type="ARBA" id="ARBA00022490"/>
    </source>
</evidence>
<comment type="caution">
    <text evidence="17">The sequence shown here is derived from an EMBL/GenBank/DDBJ whole genome shotgun (WGS) entry which is preliminary data.</text>
</comment>
<dbReference type="Pfam" id="PF00156">
    <property type="entry name" value="Pribosyltran"/>
    <property type="match status" value="1"/>
</dbReference>
<comment type="subcellular location">
    <subcellularLocation>
        <location evidence="2 15">Cytoplasm</location>
    </subcellularLocation>
</comment>
<evidence type="ECO:0000256" key="2">
    <source>
        <dbReference type="ARBA" id="ARBA00004496"/>
    </source>
</evidence>
<evidence type="ECO:0000256" key="15">
    <source>
        <dbReference type="RuleBase" id="RU364099"/>
    </source>
</evidence>
<evidence type="ECO:0000256" key="7">
    <source>
        <dbReference type="ARBA" id="ARBA00022676"/>
    </source>
</evidence>
<dbReference type="RefSeq" id="WP_425344387.1">
    <property type="nucleotide sequence ID" value="NZ_JBGUBD010000002.1"/>
</dbReference>
<sequence length="191" mass="21191">MERDIDRVLIDRNAIAQRVNELAAEIADELAAEADADAATPLEVTLVPILTGSFMFVADLMRCLPMRMQIHMMSITSYPGRSTASRGASVVAGLTRLPESLAGLHVLLIDDILDSGQTLQLATQTLRDRNPASLRTCVLLRKQREDAMHTPVDYVAFDIPDEFVVGYGLDFDDYYRNLPDIVTLKREVVEA</sequence>
<proteinExistence type="inferred from homology"/>
<evidence type="ECO:0000256" key="3">
    <source>
        <dbReference type="ARBA" id="ARBA00004669"/>
    </source>
</evidence>
<evidence type="ECO:0000259" key="16">
    <source>
        <dbReference type="Pfam" id="PF00156"/>
    </source>
</evidence>
<gene>
    <name evidence="17" type="primary">hpt</name>
    <name evidence="17" type="ORF">ACERK3_04060</name>
</gene>
<dbReference type="EC" id="2.4.2.8" evidence="5 15"/>
<dbReference type="InterPro" id="IPR029057">
    <property type="entry name" value="PRTase-like"/>
</dbReference>
<keyword evidence="6 15" id="KW-0963">Cytoplasm</keyword>
<comment type="catalytic activity">
    <reaction evidence="14">
        <text>IMP + diphosphate = hypoxanthine + 5-phospho-alpha-D-ribose 1-diphosphate</text>
        <dbReference type="Rhea" id="RHEA:17973"/>
        <dbReference type="ChEBI" id="CHEBI:17368"/>
        <dbReference type="ChEBI" id="CHEBI:33019"/>
        <dbReference type="ChEBI" id="CHEBI:58017"/>
        <dbReference type="ChEBI" id="CHEBI:58053"/>
        <dbReference type="EC" id="2.4.2.8"/>
    </reaction>
    <physiologicalReaction direction="right-to-left" evidence="14">
        <dbReference type="Rhea" id="RHEA:17975"/>
    </physiologicalReaction>
</comment>
<evidence type="ECO:0000256" key="13">
    <source>
        <dbReference type="ARBA" id="ARBA00048811"/>
    </source>
</evidence>
<evidence type="ECO:0000256" key="10">
    <source>
        <dbReference type="ARBA" id="ARBA00022726"/>
    </source>
</evidence>
<protein>
    <recommendedName>
        <fullName evidence="5 15">Hypoxanthine phosphoribosyltransferase</fullName>
        <ecNumber evidence="5 15">2.4.2.8</ecNumber>
    </recommendedName>
</protein>
<evidence type="ECO:0000256" key="4">
    <source>
        <dbReference type="ARBA" id="ARBA00008391"/>
    </source>
</evidence>
<dbReference type="InterPro" id="IPR000836">
    <property type="entry name" value="PRTase_dom"/>
</dbReference>
<dbReference type="GO" id="GO:0016757">
    <property type="term" value="F:glycosyltransferase activity"/>
    <property type="evidence" value="ECO:0007669"/>
    <property type="project" value="UniProtKB-KW"/>
</dbReference>
<dbReference type="CDD" id="cd06223">
    <property type="entry name" value="PRTases_typeI"/>
    <property type="match status" value="1"/>
</dbReference>
<keyword evidence="9 15" id="KW-0479">Metal-binding</keyword>
<evidence type="ECO:0000256" key="5">
    <source>
        <dbReference type="ARBA" id="ARBA00011895"/>
    </source>
</evidence>
<comment type="similarity">
    <text evidence="4 15">Belongs to the purine/pyrimidine phosphoribosyltransferase family.</text>
</comment>
<comment type="catalytic activity">
    <reaction evidence="13">
        <text>GMP + diphosphate = guanine + 5-phospho-alpha-D-ribose 1-diphosphate</text>
        <dbReference type="Rhea" id="RHEA:25424"/>
        <dbReference type="ChEBI" id="CHEBI:16235"/>
        <dbReference type="ChEBI" id="CHEBI:33019"/>
        <dbReference type="ChEBI" id="CHEBI:58017"/>
        <dbReference type="ChEBI" id="CHEBI:58115"/>
        <dbReference type="EC" id="2.4.2.8"/>
    </reaction>
    <physiologicalReaction direction="right-to-left" evidence="13">
        <dbReference type="Rhea" id="RHEA:25426"/>
    </physiologicalReaction>
</comment>
<evidence type="ECO:0000313" key="18">
    <source>
        <dbReference type="Proteomes" id="UP001575105"/>
    </source>
</evidence>
<organism evidence="17 18">
    <name type="scientific">Natronomicrosphaera hydrolytica</name>
    <dbReference type="NCBI Taxonomy" id="3242702"/>
    <lineage>
        <taxon>Bacteria</taxon>
        <taxon>Pseudomonadati</taxon>
        <taxon>Planctomycetota</taxon>
        <taxon>Phycisphaerae</taxon>
        <taxon>Phycisphaerales</taxon>
        <taxon>Phycisphaeraceae</taxon>
        <taxon>Natronomicrosphaera</taxon>
    </lineage>
</organism>
<evidence type="ECO:0000256" key="1">
    <source>
        <dbReference type="ARBA" id="ARBA00001946"/>
    </source>
</evidence>
<keyword evidence="8 15" id="KW-0808">Transferase</keyword>
<keyword evidence="7 15" id="KW-0328">Glycosyltransferase</keyword>
<keyword evidence="10 15" id="KW-0660">Purine salvage</keyword>
<dbReference type="InterPro" id="IPR005904">
    <property type="entry name" value="Hxn_phspho_trans"/>
</dbReference>